<feature type="region of interest" description="Disordered" evidence="1">
    <location>
        <begin position="640"/>
        <end position="670"/>
    </location>
</feature>
<keyword evidence="4" id="KW-1185">Reference proteome</keyword>
<keyword evidence="2" id="KW-0812">Transmembrane</keyword>
<keyword evidence="2" id="KW-1133">Transmembrane helix</keyword>
<evidence type="ECO:0000313" key="4">
    <source>
        <dbReference type="Proteomes" id="UP000001542"/>
    </source>
</evidence>
<dbReference type="Proteomes" id="UP000001542">
    <property type="component" value="Unassembled WGS sequence"/>
</dbReference>
<proteinExistence type="predicted"/>
<dbReference type="RefSeq" id="XP_001299089.1">
    <property type="nucleotide sequence ID" value="XM_001299088.1"/>
</dbReference>
<evidence type="ECO:0000313" key="3">
    <source>
        <dbReference type="EMBL" id="EAX86159.1"/>
    </source>
</evidence>
<organism evidence="3 4">
    <name type="scientific">Trichomonas vaginalis (strain ATCC PRA-98 / G3)</name>
    <dbReference type="NCBI Taxonomy" id="412133"/>
    <lineage>
        <taxon>Eukaryota</taxon>
        <taxon>Metamonada</taxon>
        <taxon>Parabasalia</taxon>
        <taxon>Trichomonadida</taxon>
        <taxon>Trichomonadidae</taxon>
        <taxon>Trichomonas</taxon>
    </lineage>
</organism>
<dbReference type="AlphaFoldDB" id="A2G9K8"/>
<dbReference type="VEuPathDB" id="TrichDB:TVAGG3_0877490"/>
<protein>
    <submittedName>
        <fullName evidence="3">Uncharacterized protein</fullName>
    </submittedName>
</protein>
<dbReference type="InParanoid" id="A2G9K8"/>
<keyword evidence="2" id="KW-0472">Membrane</keyword>
<evidence type="ECO:0000256" key="2">
    <source>
        <dbReference type="SAM" id="Phobius"/>
    </source>
</evidence>
<reference evidence="3" key="2">
    <citation type="journal article" date="2007" name="Science">
        <title>Draft genome sequence of the sexually transmitted pathogen Trichomonas vaginalis.</title>
        <authorList>
            <person name="Carlton J.M."/>
            <person name="Hirt R.P."/>
            <person name="Silva J.C."/>
            <person name="Delcher A.L."/>
            <person name="Schatz M."/>
            <person name="Zhao Q."/>
            <person name="Wortman J.R."/>
            <person name="Bidwell S.L."/>
            <person name="Alsmark U.C.M."/>
            <person name="Besteiro S."/>
            <person name="Sicheritz-Ponten T."/>
            <person name="Noel C.J."/>
            <person name="Dacks J.B."/>
            <person name="Foster P.G."/>
            <person name="Simillion C."/>
            <person name="Van de Peer Y."/>
            <person name="Miranda-Saavedra D."/>
            <person name="Barton G.J."/>
            <person name="Westrop G.D."/>
            <person name="Mueller S."/>
            <person name="Dessi D."/>
            <person name="Fiori P.L."/>
            <person name="Ren Q."/>
            <person name="Paulsen I."/>
            <person name="Zhang H."/>
            <person name="Bastida-Corcuera F.D."/>
            <person name="Simoes-Barbosa A."/>
            <person name="Brown M.T."/>
            <person name="Hayes R.D."/>
            <person name="Mukherjee M."/>
            <person name="Okumura C.Y."/>
            <person name="Schneider R."/>
            <person name="Smith A.J."/>
            <person name="Vanacova S."/>
            <person name="Villalvazo M."/>
            <person name="Haas B.J."/>
            <person name="Pertea M."/>
            <person name="Feldblyum T.V."/>
            <person name="Utterback T.R."/>
            <person name="Shu C.L."/>
            <person name="Osoegawa K."/>
            <person name="de Jong P.J."/>
            <person name="Hrdy I."/>
            <person name="Horvathova L."/>
            <person name="Zubacova Z."/>
            <person name="Dolezal P."/>
            <person name="Malik S.B."/>
            <person name="Logsdon J.M. Jr."/>
            <person name="Henze K."/>
            <person name="Gupta A."/>
            <person name="Wang C.C."/>
            <person name="Dunne R.L."/>
            <person name="Upcroft J.A."/>
            <person name="Upcroft P."/>
            <person name="White O."/>
            <person name="Salzberg S.L."/>
            <person name="Tang P."/>
            <person name="Chiu C.-H."/>
            <person name="Lee Y.-S."/>
            <person name="Embley T.M."/>
            <person name="Coombs G.H."/>
            <person name="Mottram J.C."/>
            <person name="Tachezy J."/>
            <person name="Fraser-Liggett C.M."/>
            <person name="Johnson P.J."/>
        </authorList>
    </citation>
    <scope>NUCLEOTIDE SEQUENCE [LARGE SCALE GENOMIC DNA]</scope>
    <source>
        <strain evidence="3">G3</strain>
    </source>
</reference>
<gene>
    <name evidence="3" type="ORF">TVAG_080710</name>
</gene>
<accession>A2G9K8</accession>
<dbReference type="KEGG" id="tva:4743802"/>
<dbReference type="SMR" id="A2G9K8"/>
<dbReference type="VEuPathDB" id="TrichDB:TVAG_080710"/>
<reference evidence="3" key="1">
    <citation type="submission" date="2006-10" db="EMBL/GenBank/DDBJ databases">
        <authorList>
            <person name="Amadeo P."/>
            <person name="Zhao Q."/>
            <person name="Wortman J."/>
            <person name="Fraser-Liggett C."/>
            <person name="Carlton J."/>
        </authorList>
    </citation>
    <scope>NUCLEOTIDE SEQUENCE</scope>
    <source>
        <strain evidence="3">G3</strain>
    </source>
</reference>
<evidence type="ECO:0000256" key="1">
    <source>
        <dbReference type="SAM" id="MobiDB-lite"/>
    </source>
</evidence>
<dbReference type="EMBL" id="DS114719">
    <property type="protein sequence ID" value="EAX86159.1"/>
    <property type="molecule type" value="Genomic_DNA"/>
</dbReference>
<name>A2G9K8_TRIV3</name>
<feature type="compositionally biased region" description="Low complexity" evidence="1">
    <location>
        <begin position="646"/>
        <end position="664"/>
    </location>
</feature>
<sequence>MNPKQLSVLSNKYNLEFSVFLLEKNCIIKYDFNYFNNFYLMNTDTQENSTYCIIHSGNNAISMTLFKDPKTSPLNTFSYYNSFSMEGKPIEIKDETTTITDKKFIIIKYTIGLGNPYGFVGISRTTPKYMSGRFFYSDIVNRPITFENETKIDSKIDEKIVHETIINAKFGRNSVQISKDTETTVVTPNIPGKNTFVAFLNYNHFKFSDINKPNEVLRSTESFKVIAKDEDRNLDFVFFALDTKDSSLDFIINQNRKQYLIDTGIKYLPESHLIVFIGSEDYNVTTYISKKIANNKNYKIQIHSSYTMNDEPETIMNSKALYDVNFVIFRVIVQEVCENSFIGIALIAKQIDRIRPVVSGNFFVPSILHIFTKETSYYDKVVLRPENYHSKVPILDEINPIKVGPNSLITFETALVEDYFIIAEADGIKINVTDLKMQALITKKETELSLNVTNKQSIIKVPINIFKLDYLKGKCNEMIVSGGSQDISICNNYSTSDRKCTHIITKENKTCIFKPFNSKYTSSDIIVSNISDVEIFTPDGIPIKSSLEDTILSISSSFVFVINPPEDIDEREFYFSATMKNGNSEIESPYLLGNDEIYQFEAKTKSGAIAGWTIFSLIVISCIVAGLVLLYKKYYDPRVRSDSESESSSRSPNPLNNGNNVSESSDSWKY</sequence>
<feature type="transmembrane region" description="Helical" evidence="2">
    <location>
        <begin position="609"/>
        <end position="631"/>
    </location>
</feature>